<evidence type="ECO:0000313" key="2">
    <source>
        <dbReference type="EMBL" id="GAV09369.1"/>
    </source>
</evidence>
<organism evidence="2 3">
    <name type="scientific">Ramazzottius varieornatus</name>
    <name type="common">Water bear</name>
    <name type="synonym">Tardigrade</name>
    <dbReference type="NCBI Taxonomy" id="947166"/>
    <lineage>
        <taxon>Eukaryota</taxon>
        <taxon>Metazoa</taxon>
        <taxon>Ecdysozoa</taxon>
        <taxon>Tardigrada</taxon>
        <taxon>Eutardigrada</taxon>
        <taxon>Parachela</taxon>
        <taxon>Hypsibioidea</taxon>
        <taxon>Ramazzottiidae</taxon>
        <taxon>Ramazzottius</taxon>
    </lineage>
</organism>
<evidence type="ECO:0000313" key="3">
    <source>
        <dbReference type="Proteomes" id="UP000186922"/>
    </source>
</evidence>
<evidence type="ECO:0000256" key="1">
    <source>
        <dbReference type="SAM" id="MobiDB-lite"/>
    </source>
</evidence>
<proteinExistence type="predicted"/>
<dbReference type="EMBL" id="BDGG01000022">
    <property type="protein sequence ID" value="GAV09369.1"/>
    <property type="molecule type" value="Genomic_DNA"/>
</dbReference>
<dbReference type="AlphaFoldDB" id="A0A1D1WBX1"/>
<accession>A0A1D1WBX1</accession>
<name>A0A1D1WBX1_RAMVA</name>
<gene>
    <name evidence="2" type="primary">RvY_18921-1</name>
    <name evidence="2" type="synonym">RvY_18921.1</name>
    <name evidence="2" type="ORF">RvY_18921</name>
</gene>
<dbReference type="Proteomes" id="UP000186922">
    <property type="component" value="Unassembled WGS sequence"/>
</dbReference>
<feature type="region of interest" description="Disordered" evidence="1">
    <location>
        <begin position="85"/>
        <end position="115"/>
    </location>
</feature>
<reference evidence="2 3" key="1">
    <citation type="journal article" date="2016" name="Nat. Commun.">
        <title>Extremotolerant tardigrade genome and improved radiotolerance of human cultured cells by tardigrade-unique protein.</title>
        <authorList>
            <person name="Hashimoto T."/>
            <person name="Horikawa D.D."/>
            <person name="Saito Y."/>
            <person name="Kuwahara H."/>
            <person name="Kozuka-Hata H."/>
            <person name="Shin-I T."/>
            <person name="Minakuchi Y."/>
            <person name="Ohishi K."/>
            <person name="Motoyama A."/>
            <person name="Aizu T."/>
            <person name="Enomoto A."/>
            <person name="Kondo K."/>
            <person name="Tanaka S."/>
            <person name="Hara Y."/>
            <person name="Koshikawa S."/>
            <person name="Sagara H."/>
            <person name="Miura T."/>
            <person name="Yokobori S."/>
            <person name="Miyagawa K."/>
            <person name="Suzuki Y."/>
            <person name="Kubo T."/>
            <person name="Oyama M."/>
            <person name="Kohara Y."/>
            <person name="Fujiyama A."/>
            <person name="Arakawa K."/>
            <person name="Katayama T."/>
            <person name="Toyoda A."/>
            <person name="Kunieda T."/>
        </authorList>
    </citation>
    <scope>NUCLEOTIDE SEQUENCE [LARGE SCALE GENOMIC DNA]</scope>
    <source>
        <strain evidence="2 3">YOKOZUNA-1</strain>
    </source>
</reference>
<protein>
    <submittedName>
        <fullName evidence="2">Uncharacterized protein</fullName>
    </submittedName>
</protein>
<keyword evidence="3" id="KW-1185">Reference proteome</keyword>
<sequence>MSASRGAVGADNPRCECENQNTLLGCFLGTSVSVGSHHCQTTVITKLSDFHSPLLQVPARQFHSCAGGTLVPPSDINRKLPAIFIQKPPLPPTNTGSGGWSTGASTGTGTGSGSV</sequence>
<feature type="compositionally biased region" description="Gly residues" evidence="1">
    <location>
        <begin position="96"/>
        <end position="115"/>
    </location>
</feature>
<comment type="caution">
    <text evidence="2">The sequence shown here is derived from an EMBL/GenBank/DDBJ whole genome shotgun (WGS) entry which is preliminary data.</text>
</comment>